<sequence>MLKQPAPFPSREDILAFIARESEASGAAPQKIEKREIARAFGIKGGEAKIKLKALLKELEIEGAVTRSRAGLAKKGELPPVLLCDILSRDRDGELLATPAEWDEDLGVAPKILIVLPRRSAKTRDHVPAPGIGDRALLKVAPHRETGGPAYVGRVIKLLSRAQKRVLGVFREDPRTRGGRILPVDKKQRDRELLVVEADRGEARDGDLVSVETLSRGRLGLPQARVRERLGSMNSEKAISLIAINTHGIPDLFRPETLEAAEQAKPARMQAEGFTREDWRSLPLVTIDPPDAKDHDDAVHAQADEAPDNPEGFVVTVAIADVSFYVRPGAALDREALDRGNSVYFPDRVVPMLPERISNDLCSLRQGEDRPALACRMRIGKDGHKLDHSFHRVMMRSAAKLSYQQAQDAIDGRPDDTTRPLLEGALKPLWRAYAAAKLSREKRSPLDLDLPERKILLKPDGTVDRIFVPPRLDAHKLIEEFMILANVAAAETLEAQKSHLIYRAHDEPSVEKLSALSEFLATIGIKLAKGQVMKPQQFNDILRKVRGTEHENVVNEIVLRTQAQAEYVAENYGHFGLHLRRYAHFTSPIRRYADLIVHRALVRALDLGPGGLPEMAREHLAEIAAKISASERRAMAAERETTDRLIATYLAEQIGATFTGRIGGVTRAGLFIKLDDTGADGFVPAATLGADYFGFEEAAHALVGSRSGETYQLGDAVEVKLVEAAPFAGALRFEMLSDGKGQKGRALSVKKSNPKRASAKNGAGARKSRRRT</sequence>
<dbReference type="PROSITE" id="PS50126">
    <property type="entry name" value="S1"/>
    <property type="match status" value="1"/>
</dbReference>
<dbReference type="PANTHER" id="PTHR23355:SF9">
    <property type="entry name" value="DIS3-LIKE EXONUCLEASE 2"/>
    <property type="match status" value="1"/>
</dbReference>
<dbReference type="Proteomes" id="UP000198418">
    <property type="component" value="Unassembled WGS sequence"/>
</dbReference>
<dbReference type="PROSITE" id="PS01175">
    <property type="entry name" value="RIBONUCLEASE_II"/>
    <property type="match status" value="1"/>
</dbReference>
<dbReference type="CDD" id="cd04471">
    <property type="entry name" value="S1_RNase_R"/>
    <property type="match status" value="1"/>
</dbReference>
<dbReference type="OrthoDB" id="9764149at2"/>
<dbReference type="EMBL" id="FYDG01000003">
    <property type="protein sequence ID" value="SNB69203.1"/>
    <property type="molecule type" value="Genomic_DNA"/>
</dbReference>
<dbReference type="AlphaFoldDB" id="A0A212RAY1"/>
<evidence type="ECO:0000259" key="9">
    <source>
        <dbReference type="PROSITE" id="PS50126"/>
    </source>
</evidence>
<dbReference type="PANTHER" id="PTHR23355">
    <property type="entry name" value="RIBONUCLEASE"/>
    <property type="match status" value="1"/>
</dbReference>
<keyword evidence="6 7" id="KW-0694">RNA-binding</keyword>
<comment type="similarity">
    <text evidence="7">Belongs to the RNR ribonuclease family. RNase R subfamily.</text>
</comment>
<dbReference type="GO" id="GO:0005829">
    <property type="term" value="C:cytosol"/>
    <property type="evidence" value="ECO:0007669"/>
    <property type="project" value="TreeGrafter"/>
</dbReference>
<dbReference type="GO" id="GO:0003723">
    <property type="term" value="F:RNA binding"/>
    <property type="evidence" value="ECO:0007669"/>
    <property type="project" value="UniProtKB-UniRule"/>
</dbReference>
<dbReference type="Pfam" id="PF00575">
    <property type="entry name" value="S1"/>
    <property type="match status" value="1"/>
</dbReference>
<keyword evidence="3 7" id="KW-0540">Nuclease</keyword>
<dbReference type="NCBIfam" id="TIGR02063">
    <property type="entry name" value="RNase_R"/>
    <property type="match status" value="1"/>
</dbReference>
<dbReference type="SUPFAM" id="SSF50249">
    <property type="entry name" value="Nucleic acid-binding proteins"/>
    <property type="match status" value="2"/>
</dbReference>
<comment type="catalytic activity">
    <reaction evidence="1 7">
        <text>Exonucleolytic cleavage in the 3'- to 5'-direction to yield nucleoside 5'-phosphates.</text>
        <dbReference type="EC" id="3.1.13.1"/>
    </reaction>
</comment>
<dbReference type="InterPro" id="IPR012340">
    <property type="entry name" value="NA-bd_OB-fold"/>
</dbReference>
<dbReference type="EC" id="3.1.13.1" evidence="7"/>
<name>A0A212RAY1_RHOAC</name>
<dbReference type="SMART" id="SM00316">
    <property type="entry name" value="S1"/>
    <property type="match status" value="1"/>
</dbReference>
<dbReference type="NCBIfam" id="TIGR00358">
    <property type="entry name" value="3_prime_RNase"/>
    <property type="match status" value="1"/>
</dbReference>
<protein>
    <recommendedName>
        <fullName evidence="7">Ribonuclease R</fullName>
        <shortName evidence="7">RNase R</shortName>
        <ecNumber evidence="7">3.1.13.1</ecNumber>
    </recommendedName>
</protein>
<proteinExistence type="inferred from homology"/>
<dbReference type="InterPro" id="IPR022966">
    <property type="entry name" value="RNase_II/R_CS"/>
</dbReference>
<comment type="subcellular location">
    <subcellularLocation>
        <location evidence="7">Cytoplasm</location>
    </subcellularLocation>
</comment>
<dbReference type="InterPro" id="IPR003029">
    <property type="entry name" value="S1_domain"/>
</dbReference>
<keyword evidence="5 7" id="KW-0269">Exonuclease</keyword>
<dbReference type="GO" id="GO:0008859">
    <property type="term" value="F:exoribonuclease II activity"/>
    <property type="evidence" value="ECO:0007669"/>
    <property type="project" value="UniProtKB-UniRule"/>
</dbReference>
<evidence type="ECO:0000256" key="1">
    <source>
        <dbReference type="ARBA" id="ARBA00001849"/>
    </source>
</evidence>
<dbReference type="SMART" id="SM00955">
    <property type="entry name" value="RNB"/>
    <property type="match status" value="1"/>
</dbReference>
<evidence type="ECO:0000256" key="3">
    <source>
        <dbReference type="ARBA" id="ARBA00022722"/>
    </source>
</evidence>
<reference evidence="11" key="1">
    <citation type="submission" date="2017-06" db="EMBL/GenBank/DDBJ databases">
        <authorList>
            <person name="Varghese N."/>
            <person name="Submissions S."/>
        </authorList>
    </citation>
    <scope>NUCLEOTIDE SEQUENCE [LARGE SCALE GENOMIC DNA]</scope>
    <source>
        <strain evidence="11">DSM 137</strain>
    </source>
</reference>
<feature type="region of interest" description="Disordered" evidence="8">
    <location>
        <begin position="740"/>
        <end position="772"/>
    </location>
</feature>
<keyword evidence="4 7" id="KW-0378">Hydrolase</keyword>
<evidence type="ECO:0000256" key="8">
    <source>
        <dbReference type="SAM" id="MobiDB-lite"/>
    </source>
</evidence>
<dbReference type="InterPro" id="IPR040476">
    <property type="entry name" value="CSD2"/>
</dbReference>
<keyword evidence="11" id="KW-1185">Reference proteome</keyword>
<evidence type="ECO:0000256" key="6">
    <source>
        <dbReference type="ARBA" id="ARBA00022884"/>
    </source>
</evidence>
<keyword evidence="2 7" id="KW-0963">Cytoplasm</keyword>
<evidence type="ECO:0000313" key="11">
    <source>
        <dbReference type="Proteomes" id="UP000198418"/>
    </source>
</evidence>
<dbReference type="InterPro" id="IPR011805">
    <property type="entry name" value="RNase_R"/>
</dbReference>
<evidence type="ECO:0000313" key="10">
    <source>
        <dbReference type="EMBL" id="SNB69203.1"/>
    </source>
</evidence>
<dbReference type="InterPro" id="IPR050180">
    <property type="entry name" value="RNR_Ribonuclease"/>
</dbReference>
<dbReference type="Pfam" id="PF00773">
    <property type="entry name" value="RNB"/>
    <property type="match status" value="1"/>
</dbReference>
<accession>A0A212RAY1</accession>
<evidence type="ECO:0000256" key="4">
    <source>
        <dbReference type="ARBA" id="ARBA00022801"/>
    </source>
</evidence>
<dbReference type="InterPro" id="IPR004476">
    <property type="entry name" value="RNase_II/RNase_R"/>
</dbReference>
<feature type="domain" description="S1 motif" evidence="9">
    <location>
        <begin position="655"/>
        <end position="736"/>
    </location>
</feature>
<evidence type="ECO:0000256" key="7">
    <source>
        <dbReference type="HAMAP-Rule" id="MF_01895"/>
    </source>
</evidence>
<dbReference type="Pfam" id="PF17876">
    <property type="entry name" value="CSD2"/>
    <property type="match status" value="1"/>
</dbReference>
<dbReference type="GO" id="GO:0006402">
    <property type="term" value="P:mRNA catabolic process"/>
    <property type="evidence" value="ECO:0007669"/>
    <property type="project" value="TreeGrafter"/>
</dbReference>
<dbReference type="InterPro" id="IPR001900">
    <property type="entry name" value="RNase_II/R"/>
</dbReference>
<organism evidence="10 11">
    <name type="scientific">Rhodoblastus acidophilus</name>
    <name type="common">Rhodopseudomonas acidophila</name>
    <dbReference type="NCBI Taxonomy" id="1074"/>
    <lineage>
        <taxon>Bacteria</taxon>
        <taxon>Pseudomonadati</taxon>
        <taxon>Pseudomonadota</taxon>
        <taxon>Alphaproteobacteria</taxon>
        <taxon>Hyphomicrobiales</taxon>
        <taxon>Rhodoblastaceae</taxon>
        <taxon>Rhodoblastus</taxon>
    </lineage>
</organism>
<evidence type="ECO:0000256" key="2">
    <source>
        <dbReference type="ARBA" id="ARBA00022490"/>
    </source>
</evidence>
<comment type="function">
    <text evidence="7">3'-5' exoribonuclease that releases 5'-nucleoside monophosphates and is involved in maturation of structured RNAs.</text>
</comment>
<dbReference type="Gene3D" id="2.40.50.140">
    <property type="entry name" value="Nucleic acid-binding proteins"/>
    <property type="match status" value="1"/>
</dbReference>
<dbReference type="HAMAP" id="MF_01895">
    <property type="entry name" value="RNase_R"/>
    <property type="match status" value="1"/>
</dbReference>
<evidence type="ECO:0000256" key="5">
    <source>
        <dbReference type="ARBA" id="ARBA00022839"/>
    </source>
</evidence>
<gene>
    <name evidence="7" type="primary">rnr</name>
    <name evidence="10" type="ORF">SAMN06265338_103181</name>
</gene>
<dbReference type="RefSeq" id="WP_088520300.1">
    <property type="nucleotide sequence ID" value="NZ_FYDG01000003.1"/>
</dbReference>